<dbReference type="SUPFAM" id="SSF48371">
    <property type="entry name" value="ARM repeat"/>
    <property type="match status" value="1"/>
</dbReference>
<dbReference type="EMBL" id="RXIF01000006">
    <property type="protein sequence ID" value="RZN64555.1"/>
    <property type="molecule type" value="Genomic_DNA"/>
</dbReference>
<organism evidence="1 2">
    <name type="scientific">Methanoliparum thermophilum</name>
    <dbReference type="NCBI Taxonomy" id="2491083"/>
    <lineage>
        <taxon>Archaea</taxon>
        <taxon>Methanobacteriati</taxon>
        <taxon>Methanobacteriota</taxon>
        <taxon>Candidatus Methanoliparia</taxon>
        <taxon>Candidatus Methanoliparales</taxon>
        <taxon>Candidatus Methanoliparaceae</taxon>
        <taxon>Candidatus Methanoliparum</taxon>
    </lineage>
</organism>
<dbReference type="AlphaFoldDB" id="A0A520KS11"/>
<evidence type="ECO:0000313" key="1">
    <source>
        <dbReference type="EMBL" id="RZN64555.1"/>
    </source>
</evidence>
<comment type="caution">
    <text evidence="1">The sequence shown here is derived from an EMBL/GenBank/DDBJ whole genome shotgun (WGS) entry which is preliminary data.</text>
</comment>
<name>A0A520KS11_METT2</name>
<gene>
    <name evidence="1" type="ORF">EF806_04235</name>
</gene>
<proteinExistence type="predicted"/>
<accession>A0A520KS11</accession>
<dbReference type="InterPro" id="IPR016024">
    <property type="entry name" value="ARM-type_fold"/>
</dbReference>
<dbReference type="Proteomes" id="UP000317158">
    <property type="component" value="Unassembled WGS sequence"/>
</dbReference>
<evidence type="ECO:0000313" key="2">
    <source>
        <dbReference type="Proteomes" id="UP000317158"/>
    </source>
</evidence>
<reference evidence="1 2" key="1">
    <citation type="journal article" date="2019" name="Nat. Microbiol.">
        <title>Wide diversity of methane and short-chain alkane metabolisms in uncultured archaea.</title>
        <authorList>
            <person name="Borrel G."/>
            <person name="Adam P.S."/>
            <person name="McKay L.J."/>
            <person name="Chen L.X."/>
            <person name="Sierra-Garcia I.N."/>
            <person name="Sieber C.M."/>
            <person name="Letourneur Q."/>
            <person name="Ghozlane A."/>
            <person name="Andersen G.L."/>
            <person name="Li W.J."/>
            <person name="Hallam S.J."/>
            <person name="Muyzer G."/>
            <person name="de Oliveira V.M."/>
            <person name="Inskeep W.P."/>
            <person name="Banfield J.F."/>
            <person name="Gribaldo S."/>
        </authorList>
    </citation>
    <scope>NUCLEOTIDE SEQUENCE [LARGE SCALE GENOMIC DNA]</scope>
    <source>
        <strain evidence="1">NM1a</strain>
    </source>
</reference>
<sequence>MSDYSNIESPNIFLDIIGKISENIMPMMLNMAKSIISPEMLKSTINIFSNALKAMDVRKILSSINIPYIMSTLVPFVKGISDFVLDLFGSMISRFLDLMNPFFQIIYRFIDFLSPVIYFLARPIGEILDKFVSGLEAIFGPVP</sequence>
<protein>
    <submittedName>
        <fullName evidence="1">Uncharacterized protein</fullName>
    </submittedName>
</protein>